<protein>
    <submittedName>
        <fullName evidence="1">Uncharacterized protein</fullName>
    </submittedName>
</protein>
<dbReference type="AlphaFoldDB" id="A0A2I1IMQ2"/>
<reference evidence="1 2" key="1">
    <citation type="submission" date="2017-12" db="EMBL/GenBank/DDBJ databases">
        <title>Phylogenetic diversity of female urinary microbiome.</title>
        <authorList>
            <person name="Thomas-White K."/>
            <person name="Wolfe A.J."/>
        </authorList>
    </citation>
    <scope>NUCLEOTIDE SEQUENCE [LARGE SCALE GENOMIC DNA]</scope>
    <source>
        <strain evidence="1 2">UMB0402</strain>
    </source>
</reference>
<name>A0A2I1IMQ2_9ACTO</name>
<evidence type="ECO:0000313" key="1">
    <source>
        <dbReference type="EMBL" id="PKY72362.1"/>
    </source>
</evidence>
<dbReference type="RefSeq" id="WP_024332445.1">
    <property type="nucleotide sequence ID" value="NZ_JASOXK010000005.1"/>
</dbReference>
<dbReference type="EMBL" id="PKKO01000003">
    <property type="protein sequence ID" value="PKY72362.1"/>
    <property type="molecule type" value="Genomic_DNA"/>
</dbReference>
<dbReference type="Proteomes" id="UP000235122">
    <property type="component" value="Unassembled WGS sequence"/>
</dbReference>
<comment type="caution">
    <text evidence="1">The sequence shown here is derived from an EMBL/GenBank/DDBJ whole genome shotgun (WGS) entry which is preliminary data.</text>
</comment>
<accession>A0A2I1IMQ2</accession>
<keyword evidence="2" id="KW-1185">Reference proteome</keyword>
<sequence length="321" mass="35369">MVASHEGIIGAQNSRNFTCSDNSMDVIFSAETLAIKDGQEGWYIPTIGRFTQRLEPGHSVYDRIDSIYVVQHDYQVDNHDDSEVEVIYKVGTPSISPSPARLDTPNALRLVTIRVPKNTQRAIDIPRSYFQFAPATGVSGSIIYTHDANETLDVSTAFIQNKGDGSKRGGCFIYQKSDNGLYFANAETPMRQINEVPSIQEMITTARLQEGNGWWSRATLFKIGNLVIMPSANFNARSQKSLRANSGWYSMGTIIPAGFRPKHQFKSTFSPFTGDAVINNVANIITVQSDGVIQLRPGTNATINTDGYSGLAIPTLSWECN</sequence>
<proteinExistence type="predicted"/>
<evidence type="ECO:0000313" key="2">
    <source>
        <dbReference type="Proteomes" id="UP000235122"/>
    </source>
</evidence>
<gene>
    <name evidence="1" type="ORF">CYJ19_05840</name>
</gene>
<organism evidence="1 2">
    <name type="scientific">Winkia neuii</name>
    <dbReference type="NCBI Taxonomy" id="33007"/>
    <lineage>
        <taxon>Bacteria</taxon>
        <taxon>Bacillati</taxon>
        <taxon>Actinomycetota</taxon>
        <taxon>Actinomycetes</taxon>
        <taxon>Actinomycetales</taxon>
        <taxon>Actinomycetaceae</taxon>
        <taxon>Winkia</taxon>
    </lineage>
</organism>